<dbReference type="SUPFAM" id="SSF53807">
    <property type="entry name" value="Helical backbone' metal receptor"/>
    <property type="match status" value="1"/>
</dbReference>
<evidence type="ECO:0000256" key="1">
    <source>
        <dbReference type="ARBA" id="ARBA00023231"/>
    </source>
</evidence>
<proteinExistence type="inferred from homology"/>
<evidence type="ECO:0000313" key="5">
    <source>
        <dbReference type="Proteomes" id="UP000323521"/>
    </source>
</evidence>
<evidence type="ECO:0000259" key="3">
    <source>
        <dbReference type="Pfam" id="PF00148"/>
    </source>
</evidence>
<name>A0A3G1L2S1_FORW1</name>
<dbReference type="Gene3D" id="3.40.50.1980">
    <property type="entry name" value="Nitrogenase molybdenum iron protein domain"/>
    <property type="match status" value="1"/>
</dbReference>
<dbReference type="PANTHER" id="PTHR42956:SF1">
    <property type="entry name" value="NITROGENASE IRON-MOLYBDENUM COFACTOR BIOSYNTHESIS PROTEIN NIFE"/>
    <property type="match status" value="1"/>
</dbReference>
<dbReference type="Pfam" id="PF00148">
    <property type="entry name" value="Oxidored_nitro"/>
    <property type="match status" value="1"/>
</dbReference>
<protein>
    <submittedName>
        <fullName evidence="4">Nitrogenase</fullName>
    </submittedName>
</protein>
<gene>
    <name evidence="4" type="ORF">DCMF_27630</name>
</gene>
<dbReference type="AlphaFoldDB" id="A0A3G1L2S1"/>
<sequence length="503" mass="56337">MAACQAFGGFCPELSRAAKKGCLFQAKRTFAQAQQGCQLTLSLAILMTMRDVVLIVHGPVGCGGSLVGQTGVTKNFQKLRDEQATGLRWMNTNLDETDVIKGGEEKLRSAVLHAEKEFRPAAIFVLNSCVPSLIGDDVDSILDEVQKQVAAKIVPIHCEGFRTKIQATAYDAVYHGILRNLMEKKYPEADLIRAEEEELMRQYRLSRTVNLINVSSMSRIDEVELVRLLKALDLNVRILPCYAHPDDFETVDETALNVSICSTHDDYFVEHVKTKYGIPFVLRTIPIGIANTNKWVMDIAKFFGLEERARKFIDAEVAELNGALASYREALKGKRAFLTGGEIRILATAELLHSLGMEIMGLKGYHFDRFGARLLDEVLEEVPESERAIFSIGSGQPFEQANLFSKHKPDLYVGHTSGNGSAARQGIPVFPLFGQQYNYMGYLGVFEVAKRVTRILKNTRFNENISRHVKLPYTSDWYRQEPFSYIDDQGASKTTGEEEHHGD</sequence>
<feature type="domain" description="Nitrogenase/oxidoreductase component 1" evidence="3">
    <location>
        <begin position="37"/>
        <end position="456"/>
    </location>
</feature>
<accession>A0A3G1L2S1</accession>
<reference evidence="4 5" key="1">
    <citation type="submission" date="2016-10" db="EMBL/GenBank/DDBJ databases">
        <title>Complete Genome Sequence of Peptococcaceae strain DCMF.</title>
        <authorList>
            <person name="Edwards R.J."/>
            <person name="Holland S.I."/>
            <person name="Deshpande N.P."/>
            <person name="Wong Y.K."/>
            <person name="Ertan H."/>
            <person name="Manefield M."/>
            <person name="Russell T.L."/>
            <person name="Lee M.J."/>
        </authorList>
    </citation>
    <scope>NUCLEOTIDE SEQUENCE [LARGE SCALE GENOMIC DNA]</scope>
    <source>
        <strain evidence="4 5">DCMF</strain>
    </source>
</reference>
<keyword evidence="1 2" id="KW-0535">Nitrogen fixation</keyword>
<dbReference type="InterPro" id="IPR000318">
    <property type="entry name" value="Nase_comp1_CS"/>
</dbReference>
<dbReference type="PANTHER" id="PTHR42956">
    <property type="entry name" value="NITROGENASE IRON-MOLYBDENUM COFACTOR BIOSYNTHESIS PROTEIN NIFE"/>
    <property type="match status" value="1"/>
</dbReference>
<keyword evidence="5" id="KW-1185">Reference proteome</keyword>
<comment type="similarity">
    <text evidence="2">Belongs to the NifD/NifK/NifE/NifN family.</text>
</comment>
<dbReference type="EMBL" id="CP017634">
    <property type="protein sequence ID" value="ATW28960.1"/>
    <property type="molecule type" value="Genomic_DNA"/>
</dbReference>
<dbReference type="InterPro" id="IPR049939">
    <property type="entry name" value="NifE-like"/>
</dbReference>
<evidence type="ECO:0000256" key="2">
    <source>
        <dbReference type="RuleBase" id="RU004021"/>
    </source>
</evidence>
<organism evidence="4 5">
    <name type="scientific">Formimonas warabiya</name>
    <dbReference type="NCBI Taxonomy" id="1761012"/>
    <lineage>
        <taxon>Bacteria</taxon>
        <taxon>Bacillati</taxon>
        <taxon>Bacillota</taxon>
        <taxon>Clostridia</taxon>
        <taxon>Eubacteriales</taxon>
        <taxon>Peptococcaceae</taxon>
        <taxon>Candidatus Formimonas</taxon>
    </lineage>
</organism>
<dbReference type="KEGG" id="fwa:DCMF_27630"/>
<dbReference type="PROSITE" id="PS00699">
    <property type="entry name" value="NITROGENASE_1_1"/>
    <property type="match status" value="1"/>
</dbReference>
<dbReference type="InterPro" id="IPR000510">
    <property type="entry name" value="Nase/OxRdtase_comp1"/>
</dbReference>
<dbReference type="Proteomes" id="UP000323521">
    <property type="component" value="Chromosome"/>
</dbReference>
<dbReference type="GO" id="GO:0016163">
    <property type="term" value="F:nitrogenase activity"/>
    <property type="evidence" value="ECO:0007669"/>
    <property type="project" value="InterPro"/>
</dbReference>
<dbReference type="Gene3D" id="3.40.50.12380">
    <property type="entry name" value="Nitrogenase MoFe cofactor biosynthesis protein NifE, C-terminal"/>
    <property type="match status" value="1"/>
</dbReference>
<evidence type="ECO:0000313" key="4">
    <source>
        <dbReference type="EMBL" id="ATW28960.1"/>
    </source>
</evidence>